<sequence>MKNIYKKLIASFILMFLYNINAYAQVEVAAYTNKKTDNKWSAYIEGFIQADVMVDFQKNGYKDGFMAPFIEIPQNNSVDGKFSINQSQIGLGVKRTDSEGNSDLSAYVEIDFFGPYNTTRPRLRQGYVQWKKLLIGQAWSNFTDFDAFPAILDFVGPNAMLFLQVLQIRYTTPLSAKSELSLSIEDPNVISALLPNDRRWKKKHNLPSFTALYKYTNENNYIKVGGLLSPIRHEVNDELQQKSAIKTTLGFAGMVSGKVYSKEKNNFIFQSSYGRGYATHNTVLNEARYDAIPNLDRNRLQAMKLFNIYGVYEHWWAAKLSSTAYYSYSRFGKGDFIPGKMVQKFQNIGVNFIYYPYEKVRIGVEGNYGQMSNFDKERTNGVRLQFASTFYF</sequence>
<organism evidence="2 3">
    <name type="scientific">Chryseobacterium piperi</name>
    <dbReference type="NCBI Taxonomy" id="558152"/>
    <lineage>
        <taxon>Bacteria</taxon>
        <taxon>Pseudomonadati</taxon>
        <taxon>Bacteroidota</taxon>
        <taxon>Flavobacteriia</taxon>
        <taxon>Flavobacteriales</taxon>
        <taxon>Weeksellaceae</taxon>
        <taxon>Chryseobacterium group</taxon>
        <taxon>Chryseobacterium</taxon>
    </lineage>
</organism>
<dbReference type="EMBL" id="JPRJ01000013">
    <property type="protein sequence ID" value="KFF28816.1"/>
    <property type="molecule type" value="Genomic_DNA"/>
</dbReference>
<keyword evidence="1" id="KW-0732">Signal</keyword>
<accession>A0A086BIQ2</accession>
<keyword evidence="3" id="KW-1185">Reference proteome</keyword>
<dbReference type="KEGG" id="cpip:CJF12_02195"/>
<dbReference type="RefSeq" id="WP_034684018.1">
    <property type="nucleotide sequence ID" value="NZ_CP023049.2"/>
</dbReference>
<feature type="chain" id="PRO_5001804485" description="Porin" evidence="1">
    <location>
        <begin position="25"/>
        <end position="392"/>
    </location>
</feature>
<protein>
    <recommendedName>
        <fullName evidence="4">Porin</fullName>
    </recommendedName>
</protein>
<dbReference type="Pfam" id="PF19577">
    <property type="entry name" value="DcaP"/>
    <property type="match status" value="1"/>
</dbReference>
<dbReference type="OrthoDB" id="790324at2"/>
<evidence type="ECO:0000256" key="1">
    <source>
        <dbReference type="SAM" id="SignalP"/>
    </source>
</evidence>
<evidence type="ECO:0008006" key="4">
    <source>
        <dbReference type="Google" id="ProtNLM"/>
    </source>
</evidence>
<proteinExistence type="predicted"/>
<reference evidence="2 3" key="1">
    <citation type="submission" date="2014-07" db="EMBL/GenBank/DDBJ databases">
        <title>Genome of Chryseobacterium piperi CTM.</title>
        <authorList>
            <person name="Pipes S.E."/>
            <person name="Stropko S.J."/>
            <person name="Newman J.D."/>
        </authorList>
    </citation>
    <scope>NUCLEOTIDE SEQUENCE [LARGE SCALE GENOMIC DNA]</scope>
    <source>
        <strain evidence="2 3">CTM</strain>
    </source>
</reference>
<dbReference type="SUPFAM" id="SSF56935">
    <property type="entry name" value="Porins"/>
    <property type="match status" value="1"/>
</dbReference>
<feature type="signal peptide" evidence="1">
    <location>
        <begin position="1"/>
        <end position="24"/>
    </location>
</feature>
<evidence type="ECO:0000313" key="3">
    <source>
        <dbReference type="Proteomes" id="UP000028709"/>
    </source>
</evidence>
<comment type="caution">
    <text evidence="2">The sequence shown here is derived from an EMBL/GenBank/DDBJ whole genome shotgun (WGS) entry which is preliminary data.</text>
</comment>
<dbReference type="AlphaFoldDB" id="A0A086BIQ2"/>
<dbReference type="Proteomes" id="UP000028709">
    <property type="component" value="Unassembled WGS sequence"/>
</dbReference>
<dbReference type="eggNOG" id="COG3203">
    <property type="taxonomic scope" value="Bacteria"/>
</dbReference>
<gene>
    <name evidence="2" type="ORF">IQ37_09025</name>
</gene>
<evidence type="ECO:0000313" key="2">
    <source>
        <dbReference type="EMBL" id="KFF28816.1"/>
    </source>
</evidence>
<dbReference type="InterPro" id="IPR045748">
    <property type="entry name" value="DcaP"/>
</dbReference>
<name>A0A086BIQ2_9FLAO</name>